<dbReference type="Proteomes" id="UP000464495">
    <property type="component" value="Chromosome"/>
</dbReference>
<protein>
    <submittedName>
        <fullName evidence="2">Nuclear transport factor 2 family protein</fullName>
    </submittedName>
</protein>
<keyword evidence="3" id="KW-1185">Reference proteome</keyword>
<dbReference type="AlphaFoldDB" id="A0A6P1T5I7"/>
<sequence>MAREALKQTAETLVEYCRTGQEEKGLEELYAPDAVSVEPMAMPGTDSRETEGVEGIKGKHLWWSENFEVHGGDVQGPYFHGDDRFAVIFEIDATEKSSGKREKMKEVGLYTIDAAGKIRREEFFY</sequence>
<accession>A0A6P1T5I7</accession>
<evidence type="ECO:0000313" key="2">
    <source>
        <dbReference type="EMBL" id="QHQ36970.1"/>
    </source>
</evidence>
<evidence type="ECO:0000259" key="1">
    <source>
        <dbReference type="Pfam" id="PF20409"/>
    </source>
</evidence>
<dbReference type="RefSeq" id="WP_161863512.1">
    <property type="nucleotide sequence ID" value="NZ_CP046620.1"/>
</dbReference>
<organism evidence="2 3">
    <name type="scientific">Algicella marina</name>
    <dbReference type="NCBI Taxonomy" id="2683284"/>
    <lineage>
        <taxon>Bacteria</taxon>
        <taxon>Pseudomonadati</taxon>
        <taxon>Pseudomonadota</taxon>
        <taxon>Alphaproteobacteria</taxon>
        <taxon>Rhodobacterales</taxon>
        <taxon>Paracoccaceae</taxon>
        <taxon>Algicella</taxon>
    </lineage>
</organism>
<name>A0A6P1T5I7_9RHOB</name>
<feature type="domain" description="SnoaL-like" evidence="1">
    <location>
        <begin position="10"/>
        <end position="125"/>
    </location>
</feature>
<dbReference type="InterPro" id="IPR046860">
    <property type="entry name" value="SnoaL_5"/>
</dbReference>
<evidence type="ECO:0000313" key="3">
    <source>
        <dbReference type="Proteomes" id="UP000464495"/>
    </source>
</evidence>
<proteinExistence type="predicted"/>
<reference evidence="2 3" key="1">
    <citation type="submission" date="2019-12" db="EMBL/GenBank/DDBJ databases">
        <title>Complete genome sequence of Algicella marina strain 9Alg 56(T) isolated from the red alga Tichocarpus crinitus.</title>
        <authorList>
            <person name="Kim S.-G."/>
            <person name="Nedashkovskaya O.I."/>
        </authorList>
    </citation>
    <scope>NUCLEOTIDE SEQUENCE [LARGE SCALE GENOMIC DNA]</scope>
    <source>
        <strain evidence="2 3">9Alg 56</strain>
    </source>
</reference>
<gene>
    <name evidence="2" type="ORF">GO499_18170</name>
</gene>
<dbReference type="InterPro" id="IPR032710">
    <property type="entry name" value="NTF2-like_dom_sf"/>
</dbReference>
<dbReference type="Gene3D" id="3.10.450.50">
    <property type="match status" value="1"/>
</dbReference>
<dbReference type="Pfam" id="PF20409">
    <property type="entry name" value="SnoaL_5"/>
    <property type="match status" value="1"/>
</dbReference>
<dbReference type="SUPFAM" id="SSF54427">
    <property type="entry name" value="NTF2-like"/>
    <property type="match status" value="1"/>
</dbReference>
<dbReference type="KEGG" id="amaq:GO499_18170"/>
<dbReference type="EMBL" id="CP046620">
    <property type="protein sequence ID" value="QHQ36970.1"/>
    <property type="molecule type" value="Genomic_DNA"/>
</dbReference>